<keyword evidence="6 13" id="KW-0812">Transmembrane</keyword>
<dbReference type="Gene3D" id="1.20.1300.10">
    <property type="entry name" value="Fumarate reductase/succinate dehydrogenase, transmembrane subunit"/>
    <property type="match status" value="1"/>
</dbReference>
<dbReference type="GeneTree" id="ENSGT00390000000566"/>
<comment type="subunit">
    <text evidence="3">Component of complex II composed of four subunits: the flavoprotein (FP) SDHA, iron-sulfur protein (IP) SDHB, and a cytochrome b560 composed of SDHC and SDHD.</text>
</comment>
<dbReference type="InterPro" id="IPR034804">
    <property type="entry name" value="SQR/QFR_C/D"/>
</dbReference>
<dbReference type="InterPro" id="IPR000701">
    <property type="entry name" value="SuccDH_FuR_B_TM-su"/>
</dbReference>
<keyword evidence="9" id="KW-0408">Iron</keyword>
<dbReference type="PROSITE" id="PS01001">
    <property type="entry name" value="SDH_CYT_2"/>
    <property type="match status" value="1"/>
</dbReference>
<dbReference type="GO" id="GO:0005739">
    <property type="term" value="C:mitochondrion"/>
    <property type="evidence" value="ECO:0007669"/>
    <property type="project" value="GOC"/>
</dbReference>
<keyword evidence="8 13" id="KW-1133">Transmembrane helix</keyword>
<dbReference type="GeneID" id="116951547"/>
<dbReference type="GO" id="GO:0009055">
    <property type="term" value="F:electron transfer activity"/>
    <property type="evidence" value="ECO:0007669"/>
    <property type="project" value="InterPro"/>
</dbReference>
<dbReference type="SUPFAM" id="SSF81343">
    <property type="entry name" value="Fumarate reductase respiratory complex transmembrane subunits"/>
    <property type="match status" value="1"/>
</dbReference>
<accession>S4RZL1</accession>
<dbReference type="CTD" id="6391"/>
<dbReference type="NCBIfam" id="TIGR02970">
    <property type="entry name" value="succ_dehyd_cytB"/>
    <property type="match status" value="1"/>
</dbReference>
<comment type="subcellular location">
    <subcellularLocation>
        <location evidence="1">Membrane</location>
        <topology evidence="1">Multi-pass membrane protein</topology>
    </subcellularLocation>
</comment>
<keyword evidence="10 13" id="KW-0472">Membrane</keyword>
<evidence type="ECO:0000256" key="11">
    <source>
        <dbReference type="ARBA" id="ARBA00045023"/>
    </source>
</evidence>
<dbReference type="Gene3D" id="1.20.5.540">
    <property type="entry name" value="Single helix bin"/>
    <property type="match status" value="1"/>
</dbReference>
<keyword evidence="5" id="KW-0349">Heme</keyword>
<dbReference type="Pfam" id="PF01127">
    <property type="entry name" value="Sdh_cyt"/>
    <property type="match status" value="1"/>
</dbReference>
<dbReference type="FunFam" id="1.20.1300.10:FF:000006">
    <property type="entry name" value="Succinate dehydrogenase cytochrome b560 subunit, mitochondrial"/>
    <property type="match status" value="1"/>
</dbReference>
<dbReference type="Proteomes" id="UP001318040">
    <property type="component" value="Chromosome 3"/>
</dbReference>
<dbReference type="RefSeq" id="XP_032826144.1">
    <property type="nucleotide sequence ID" value="XM_032970253.1"/>
</dbReference>
<protein>
    <recommendedName>
        <fullName evidence="4">Succinate dehydrogenase cytochrome b560 subunit, mitochondrial</fullName>
    </recommendedName>
    <alternativeName>
        <fullName evidence="11">Malate dehydrogenase [quinone] cytochrome b560 subunit</fullName>
    </alternativeName>
</protein>
<dbReference type="GO" id="GO:0006099">
    <property type="term" value="P:tricarboxylic acid cycle"/>
    <property type="evidence" value="ECO:0007669"/>
    <property type="project" value="InterPro"/>
</dbReference>
<keyword evidence="7" id="KW-0479">Metal-binding</keyword>
<evidence type="ECO:0000256" key="5">
    <source>
        <dbReference type="ARBA" id="ARBA00022617"/>
    </source>
</evidence>
<evidence type="ECO:0000256" key="1">
    <source>
        <dbReference type="ARBA" id="ARBA00004141"/>
    </source>
</evidence>
<evidence type="ECO:0000256" key="6">
    <source>
        <dbReference type="ARBA" id="ARBA00022692"/>
    </source>
</evidence>
<evidence type="ECO:0000313" key="16">
    <source>
        <dbReference type="RefSeq" id="XP_032826144.1"/>
    </source>
</evidence>
<evidence type="ECO:0000313" key="14">
    <source>
        <dbReference type="Ensembl" id="ENSPMAP00000010652.1"/>
    </source>
</evidence>
<comment type="function">
    <text evidence="12">Membrane-anchoring subunit of succinate dehydrogenase (SDH) that is involved in complex II of the mitochondrial electron transport chain and is responsible for transferring electrons from succinate to ubiquinone (coenzyme Q). SDH also oxidizes malate to the non-canonical enol form of oxaloacetate, enol-oxaloacetate. Enol-oxaloacetate, which is a potent inhibitor of the succinate dehydrogenase activity, is further isomerized into keto-oxaloacetate.</text>
</comment>
<dbReference type="AlphaFoldDB" id="S4RZL1"/>
<evidence type="ECO:0000256" key="2">
    <source>
        <dbReference type="ARBA" id="ARBA00005163"/>
    </source>
</evidence>
<feature type="transmembrane region" description="Helical" evidence="13">
    <location>
        <begin position="74"/>
        <end position="91"/>
    </location>
</feature>
<feature type="transmembrane region" description="Helical" evidence="13">
    <location>
        <begin position="149"/>
        <end position="167"/>
    </location>
</feature>
<sequence length="168" mass="18597">MALLFRLAGRHCARKQLSAFPLQPCSVAMATSAKKEMDTFWDKNTQLQRPLSPHVSIYRWSVPMLMSITHRGTGVALSGGVSAFALAALLFPGDFATKLEFVKNLELNSTLIYMGKFIIAWPFMYHSWNGIRHLAWDAGKGFKIPQVSQSGYFVLALTFITAGIVAAL</sequence>
<name>S4RZL1_PETMA</name>
<keyword evidence="15" id="KW-1185">Reference proteome</keyword>
<evidence type="ECO:0000256" key="7">
    <source>
        <dbReference type="ARBA" id="ARBA00022723"/>
    </source>
</evidence>
<evidence type="ECO:0000256" key="4">
    <source>
        <dbReference type="ARBA" id="ARBA00014631"/>
    </source>
</evidence>
<dbReference type="CDD" id="cd03499">
    <property type="entry name" value="SQR_TypeC_SdhC"/>
    <property type="match status" value="1"/>
</dbReference>
<dbReference type="PANTHER" id="PTHR10978:SF5">
    <property type="entry name" value="SUCCINATE DEHYDROGENASE CYTOCHROME B560 SUBUNIT, MITOCHONDRIAL"/>
    <property type="match status" value="1"/>
</dbReference>
<evidence type="ECO:0000256" key="12">
    <source>
        <dbReference type="ARBA" id="ARBA00045847"/>
    </source>
</evidence>
<dbReference type="Ensembl" id="ENSPMAT00000010698.1">
    <property type="protein sequence ID" value="ENSPMAP00000010652.1"/>
    <property type="gene ID" value="ENSPMAG00000009684.1"/>
</dbReference>
<evidence type="ECO:0000256" key="3">
    <source>
        <dbReference type="ARBA" id="ARBA00011758"/>
    </source>
</evidence>
<organism evidence="14">
    <name type="scientific">Petromyzon marinus</name>
    <name type="common">Sea lamprey</name>
    <dbReference type="NCBI Taxonomy" id="7757"/>
    <lineage>
        <taxon>Eukaryota</taxon>
        <taxon>Metazoa</taxon>
        <taxon>Chordata</taxon>
        <taxon>Craniata</taxon>
        <taxon>Vertebrata</taxon>
        <taxon>Cyclostomata</taxon>
        <taxon>Hyperoartia</taxon>
        <taxon>Petromyzontiformes</taxon>
        <taxon>Petromyzontidae</taxon>
        <taxon>Petromyzon</taxon>
    </lineage>
</organism>
<dbReference type="HOGENOM" id="CLU_094691_1_1_1"/>
<evidence type="ECO:0000256" key="10">
    <source>
        <dbReference type="ARBA" id="ARBA00023136"/>
    </source>
</evidence>
<proteinExistence type="predicted"/>
<dbReference type="STRING" id="7757.ENSPMAP00000010652"/>
<dbReference type="InterPro" id="IPR018495">
    <property type="entry name" value="Succ_DH_cyt_bsu_CS"/>
</dbReference>
<evidence type="ECO:0000313" key="15">
    <source>
        <dbReference type="Proteomes" id="UP001318040"/>
    </source>
</evidence>
<dbReference type="OrthoDB" id="588261at2759"/>
<dbReference type="PANTHER" id="PTHR10978">
    <property type="entry name" value="SUCCINATE DEHYDROGENASE CYTOCHROME B560 SUBUNIT"/>
    <property type="match status" value="1"/>
</dbReference>
<reference evidence="16" key="1">
    <citation type="submission" date="2025-04" db="UniProtKB">
        <authorList>
            <consortium name="RefSeq"/>
        </authorList>
    </citation>
    <scope>IDENTIFICATION</scope>
    <source>
        <tissue evidence="16">Sperm</tissue>
    </source>
</reference>
<gene>
    <name evidence="14 16" type="primary">SDHC</name>
</gene>
<dbReference type="PROSITE" id="PS01000">
    <property type="entry name" value="SDH_CYT_1"/>
    <property type="match status" value="1"/>
</dbReference>
<dbReference type="GO" id="GO:0046872">
    <property type="term" value="F:metal ion binding"/>
    <property type="evidence" value="ECO:0007669"/>
    <property type="project" value="UniProtKB-KW"/>
</dbReference>
<reference evidence="14" key="2">
    <citation type="submission" date="2025-05" db="UniProtKB">
        <authorList>
            <consortium name="Ensembl"/>
        </authorList>
    </citation>
    <scope>IDENTIFICATION</scope>
</reference>
<evidence type="ECO:0000256" key="8">
    <source>
        <dbReference type="ARBA" id="ARBA00022989"/>
    </source>
</evidence>
<dbReference type="GO" id="GO:0016020">
    <property type="term" value="C:membrane"/>
    <property type="evidence" value="ECO:0007669"/>
    <property type="project" value="UniProtKB-SubCell"/>
</dbReference>
<dbReference type="InterPro" id="IPR014314">
    <property type="entry name" value="Succ_DH_cytb556"/>
</dbReference>
<feature type="transmembrane region" description="Helical" evidence="13">
    <location>
        <begin position="111"/>
        <end position="128"/>
    </location>
</feature>
<evidence type="ECO:0000256" key="9">
    <source>
        <dbReference type="ARBA" id="ARBA00023004"/>
    </source>
</evidence>
<evidence type="ECO:0000256" key="13">
    <source>
        <dbReference type="SAM" id="Phobius"/>
    </source>
</evidence>
<comment type="pathway">
    <text evidence="2">Carbohydrate metabolism; tricarboxylic acid cycle.</text>
</comment>
<dbReference type="OMA" id="MNGIRHL"/>
<dbReference type="GO" id="GO:0006121">
    <property type="term" value="P:mitochondrial electron transport, succinate to ubiquinone"/>
    <property type="evidence" value="ECO:0007669"/>
    <property type="project" value="TreeGrafter"/>
</dbReference>